<dbReference type="eggNOG" id="COG0322">
    <property type="taxonomic scope" value="Bacteria"/>
</dbReference>
<gene>
    <name evidence="2" type="ORF">BACPEC_02205</name>
</gene>
<keyword evidence="3" id="KW-1185">Reference proteome</keyword>
<accession>B7ASZ7</accession>
<dbReference type="HOGENOM" id="CLU_192700_0_0_9"/>
<organism evidence="2 3">
    <name type="scientific">[Bacteroides] pectinophilus ATCC 43243</name>
    <dbReference type="NCBI Taxonomy" id="483218"/>
    <lineage>
        <taxon>Bacteria</taxon>
        <taxon>Bacillati</taxon>
        <taxon>Bacillota</taxon>
        <taxon>Clostridia</taxon>
        <taxon>Eubacteriales</taxon>
    </lineage>
</organism>
<dbReference type="AlphaFoldDB" id="B7ASZ7"/>
<sequence>MDDNTVPDTIKEQRCTSNIIDGILQEDMLFSSPSGAAMFVVGKSDNGLTRWKDENGRTLKEIENHEMMNEK</sequence>
<evidence type="ECO:0000313" key="3">
    <source>
        <dbReference type="Proteomes" id="UP000003136"/>
    </source>
</evidence>
<dbReference type="Pfam" id="PF14267">
    <property type="entry name" value="DUF4357"/>
    <property type="match status" value="1"/>
</dbReference>
<dbReference type="Proteomes" id="UP000003136">
    <property type="component" value="Unassembled WGS sequence"/>
</dbReference>
<dbReference type="EMBL" id="ABVQ01000036">
    <property type="protein sequence ID" value="EEC57693.1"/>
    <property type="molecule type" value="Genomic_DNA"/>
</dbReference>
<evidence type="ECO:0000313" key="2">
    <source>
        <dbReference type="EMBL" id="EEC57693.1"/>
    </source>
</evidence>
<reference evidence="2 3" key="2">
    <citation type="submission" date="2008-11" db="EMBL/GenBank/DDBJ databases">
        <authorList>
            <person name="Fulton L."/>
            <person name="Clifton S."/>
            <person name="Fulton B."/>
            <person name="Xu J."/>
            <person name="Minx P."/>
            <person name="Pepin K.H."/>
            <person name="Johnson M."/>
            <person name="Bhonagiri V."/>
            <person name="Nash W.E."/>
            <person name="Mardis E.R."/>
            <person name="Wilson R.K."/>
        </authorList>
    </citation>
    <scope>NUCLEOTIDE SEQUENCE [LARGE SCALE GENOMIC DNA]</scope>
    <source>
        <strain evidence="2 3">ATCC 43243</strain>
    </source>
</reference>
<protein>
    <recommendedName>
        <fullName evidence="1">DUF4357 domain-containing protein</fullName>
    </recommendedName>
</protein>
<dbReference type="STRING" id="483218.BACPEC_02205"/>
<proteinExistence type="predicted"/>
<feature type="domain" description="DUF4357" evidence="1">
    <location>
        <begin position="23"/>
        <end position="59"/>
    </location>
</feature>
<comment type="caution">
    <text evidence="2">The sequence shown here is derived from an EMBL/GenBank/DDBJ whole genome shotgun (WGS) entry which is preliminary data.</text>
</comment>
<reference evidence="2 3" key="1">
    <citation type="submission" date="2008-11" db="EMBL/GenBank/DDBJ databases">
        <title>Draft genome sequence of Bacteroides pectinophilus (ATCC 43243).</title>
        <authorList>
            <person name="Sudarsanam P."/>
            <person name="Ley R."/>
            <person name="Guruge J."/>
            <person name="Turnbaugh P.J."/>
            <person name="Mahowald M."/>
            <person name="Liep D."/>
            <person name="Gordon J."/>
        </authorList>
    </citation>
    <scope>NUCLEOTIDE SEQUENCE [LARGE SCALE GENOMIC DNA]</scope>
    <source>
        <strain evidence="2 3">ATCC 43243</strain>
    </source>
</reference>
<dbReference type="InterPro" id="IPR025579">
    <property type="entry name" value="DUF4357"/>
</dbReference>
<name>B7ASZ7_9FIRM</name>
<evidence type="ECO:0000259" key="1">
    <source>
        <dbReference type="Pfam" id="PF14267"/>
    </source>
</evidence>